<dbReference type="InterPro" id="IPR031311">
    <property type="entry name" value="CHIT_BIND_RR_consensus"/>
</dbReference>
<dbReference type="PANTHER" id="PTHR12236:SF95">
    <property type="entry name" value="CUTICULAR PROTEIN 76BD, ISOFORM C-RELATED"/>
    <property type="match status" value="1"/>
</dbReference>
<sequence length="306" mass="33112">MVSFKFTVLAAILAVVKAGDYTHGPQVFRSYQAPVEKYSSAPAVSYSSISSPVLTKTVQQVQYAHAPVVQQYAAPVQAYSHPAPVAYAQQAPVYAKAVIQEPDTPPHYDYGYSVNDPHTGDNKMQQETRRGDVVQGMYSLIDADGTKRTVQYTADSHNGFNAVVHREPSNAHVKTVAPVIAKVAAPVHYAPAPQYTQVQYNPAPVLKSYAAPAQYAAPVQYAPAPVPVHYNPAPVQYAPAPVPVHYNPAPVQYAPAPIVKSYPAPAQVVETYAQNPAPVLRYTKTPDIQYSQAPVAHGITYANPQH</sequence>
<dbReference type="OrthoDB" id="6630685at2759"/>
<reference evidence="4" key="1">
    <citation type="submission" date="2021-12" db="EMBL/GenBank/DDBJ databases">
        <authorList>
            <person name="King R."/>
        </authorList>
    </citation>
    <scope>NUCLEOTIDE SEQUENCE</scope>
</reference>
<dbReference type="GO" id="GO:0042302">
    <property type="term" value="F:structural constituent of cuticle"/>
    <property type="evidence" value="ECO:0007669"/>
    <property type="project" value="UniProtKB-UniRule"/>
</dbReference>
<dbReference type="InterPro" id="IPR051217">
    <property type="entry name" value="Insect_Cuticle_Struc_Prot"/>
</dbReference>
<dbReference type="InterPro" id="IPR000618">
    <property type="entry name" value="Insect_cuticle"/>
</dbReference>
<dbReference type="Proteomes" id="UP001154078">
    <property type="component" value="Chromosome 2"/>
</dbReference>
<dbReference type="GO" id="GO:0005615">
    <property type="term" value="C:extracellular space"/>
    <property type="evidence" value="ECO:0007669"/>
    <property type="project" value="TreeGrafter"/>
</dbReference>
<evidence type="ECO:0008006" key="6">
    <source>
        <dbReference type="Google" id="ProtNLM"/>
    </source>
</evidence>
<feature type="chain" id="PRO_5040137384" description="Cuticle protein" evidence="3">
    <location>
        <begin position="19"/>
        <end position="306"/>
    </location>
</feature>
<keyword evidence="1 2" id="KW-0193">Cuticle</keyword>
<organism evidence="4 5">
    <name type="scientific">Brassicogethes aeneus</name>
    <name type="common">Rape pollen beetle</name>
    <name type="synonym">Meligethes aeneus</name>
    <dbReference type="NCBI Taxonomy" id="1431903"/>
    <lineage>
        <taxon>Eukaryota</taxon>
        <taxon>Metazoa</taxon>
        <taxon>Ecdysozoa</taxon>
        <taxon>Arthropoda</taxon>
        <taxon>Hexapoda</taxon>
        <taxon>Insecta</taxon>
        <taxon>Pterygota</taxon>
        <taxon>Neoptera</taxon>
        <taxon>Endopterygota</taxon>
        <taxon>Coleoptera</taxon>
        <taxon>Polyphaga</taxon>
        <taxon>Cucujiformia</taxon>
        <taxon>Nitidulidae</taxon>
        <taxon>Meligethinae</taxon>
        <taxon>Brassicogethes</taxon>
    </lineage>
</organism>
<name>A0A9P0FF66_BRAAE</name>
<keyword evidence="5" id="KW-1185">Reference proteome</keyword>
<dbReference type="PANTHER" id="PTHR12236">
    <property type="entry name" value="STRUCTURAL CONTITUENT OF CUTICLE"/>
    <property type="match status" value="1"/>
</dbReference>
<dbReference type="PROSITE" id="PS51155">
    <property type="entry name" value="CHIT_BIND_RR_2"/>
    <property type="match status" value="1"/>
</dbReference>
<evidence type="ECO:0000256" key="3">
    <source>
        <dbReference type="SAM" id="SignalP"/>
    </source>
</evidence>
<protein>
    <recommendedName>
        <fullName evidence="6">Cuticle protein</fullName>
    </recommendedName>
</protein>
<keyword evidence="3" id="KW-0732">Signal</keyword>
<feature type="signal peptide" evidence="3">
    <location>
        <begin position="1"/>
        <end position="18"/>
    </location>
</feature>
<dbReference type="PROSITE" id="PS00233">
    <property type="entry name" value="CHIT_BIND_RR_1"/>
    <property type="match status" value="1"/>
</dbReference>
<proteinExistence type="predicted"/>
<evidence type="ECO:0000256" key="2">
    <source>
        <dbReference type="PROSITE-ProRule" id="PRU00497"/>
    </source>
</evidence>
<dbReference type="Pfam" id="PF00379">
    <property type="entry name" value="Chitin_bind_4"/>
    <property type="match status" value="1"/>
</dbReference>
<dbReference type="AlphaFoldDB" id="A0A9P0FF66"/>
<evidence type="ECO:0000313" key="4">
    <source>
        <dbReference type="EMBL" id="CAH0551429.1"/>
    </source>
</evidence>
<accession>A0A9P0FF66</accession>
<dbReference type="PRINTS" id="PR00947">
    <property type="entry name" value="CUTICLE"/>
</dbReference>
<gene>
    <name evidence="4" type="ORF">MELIAE_LOCUS4035</name>
</gene>
<evidence type="ECO:0000256" key="1">
    <source>
        <dbReference type="ARBA" id="ARBA00022460"/>
    </source>
</evidence>
<dbReference type="GO" id="GO:0031012">
    <property type="term" value="C:extracellular matrix"/>
    <property type="evidence" value="ECO:0007669"/>
    <property type="project" value="TreeGrafter"/>
</dbReference>
<evidence type="ECO:0000313" key="5">
    <source>
        <dbReference type="Proteomes" id="UP001154078"/>
    </source>
</evidence>
<dbReference type="EMBL" id="OV121133">
    <property type="protein sequence ID" value="CAH0551429.1"/>
    <property type="molecule type" value="Genomic_DNA"/>
</dbReference>